<feature type="site" description="Participates in a stacking interaction with the thymidine ring of dTDP-4-oxo-6-deoxyglucose" evidence="6">
    <location>
        <position position="137"/>
    </location>
</feature>
<comment type="function">
    <text evidence="2 7">Catalyzes the epimerization of the C3' and C5'positions of dTDP-6-deoxy-D-xylo-4-hexulose, forming dTDP-6-deoxy-L-lyxo-4-hexulose.</text>
</comment>
<dbReference type="GO" id="GO:0000271">
    <property type="term" value="P:polysaccharide biosynthetic process"/>
    <property type="evidence" value="ECO:0007669"/>
    <property type="project" value="TreeGrafter"/>
</dbReference>
<sequence length="186" mass="21632">MKVIDTKISDLKVIEPQTFGDDRGFFLETFQSQRYRELVGIEDDFVQDNYSRSGKGVLRGLHFQIKKPQGKLVRVVRGEVFDVAVDIRRDSLTFGSWHGEVLSEDNKRQFWIPPGFAHGFVVLSDIADFEYKCTDFYDPADEGSLLWNDMQLDIQWPMKELGEITLSDKDRRAAPFSQFLNNQQHY</sequence>
<evidence type="ECO:0000313" key="8">
    <source>
        <dbReference type="EMBL" id="TKB44651.1"/>
    </source>
</evidence>
<keyword evidence="7 8" id="KW-0413">Isomerase</keyword>
<reference evidence="8 9" key="1">
    <citation type="submission" date="2019-04" db="EMBL/GenBank/DDBJ databases">
        <title>Thalassotalea guangxiensis sp. nov., isolated from sediment of the coastal wetland.</title>
        <authorList>
            <person name="Zheng S."/>
            <person name="Zhang D."/>
        </authorList>
    </citation>
    <scope>NUCLEOTIDE SEQUENCE [LARGE SCALE GENOMIC DNA]</scope>
    <source>
        <strain evidence="8 9">ZS-4</strain>
    </source>
</reference>
<dbReference type="Pfam" id="PF00908">
    <property type="entry name" value="dTDP_sugar_isom"/>
    <property type="match status" value="1"/>
</dbReference>
<keyword evidence="9" id="KW-1185">Reference proteome</keyword>
<comment type="pathway">
    <text evidence="7">Carbohydrate biosynthesis; dTDP-L-rhamnose biosynthesis.</text>
</comment>
<dbReference type="InterPro" id="IPR000888">
    <property type="entry name" value="RmlC-like"/>
</dbReference>
<comment type="similarity">
    <text evidence="7">Belongs to the dTDP-4-dehydrorhamnose 3,5-epimerase family.</text>
</comment>
<evidence type="ECO:0000256" key="3">
    <source>
        <dbReference type="ARBA" id="ARBA00012098"/>
    </source>
</evidence>
<feature type="active site" description="Proton donor" evidence="5">
    <location>
        <position position="131"/>
    </location>
</feature>
<evidence type="ECO:0000256" key="4">
    <source>
        <dbReference type="ARBA" id="ARBA00019595"/>
    </source>
</evidence>
<dbReference type="Gene3D" id="2.60.120.10">
    <property type="entry name" value="Jelly Rolls"/>
    <property type="match status" value="1"/>
</dbReference>
<dbReference type="CDD" id="cd00438">
    <property type="entry name" value="cupin_RmlC"/>
    <property type="match status" value="1"/>
</dbReference>
<name>A0A4V5NUD7_9GAMM</name>
<dbReference type="UniPathway" id="UPA00124"/>
<dbReference type="PANTHER" id="PTHR21047:SF2">
    <property type="entry name" value="THYMIDINE DIPHOSPHO-4-KETO-RHAMNOSE 3,5-EPIMERASE"/>
    <property type="match status" value="1"/>
</dbReference>
<proteinExistence type="inferred from homology"/>
<dbReference type="Proteomes" id="UP000307999">
    <property type="component" value="Unassembled WGS sequence"/>
</dbReference>
<evidence type="ECO:0000256" key="1">
    <source>
        <dbReference type="ARBA" id="ARBA00001298"/>
    </source>
</evidence>
<dbReference type="RefSeq" id="WP_136736185.1">
    <property type="nucleotide sequence ID" value="NZ_SWDB01000027.1"/>
</dbReference>
<dbReference type="InterPro" id="IPR014710">
    <property type="entry name" value="RmlC-like_jellyroll"/>
</dbReference>
<protein>
    <recommendedName>
        <fullName evidence="4 7">dTDP-4-dehydrorhamnose 3,5-epimerase</fullName>
        <ecNumber evidence="3 7">5.1.3.13</ecNumber>
    </recommendedName>
    <alternativeName>
        <fullName evidence="7">Thymidine diphospho-4-keto-rhamnose 3,5-epimerase</fullName>
    </alternativeName>
</protein>
<dbReference type="GO" id="GO:0008830">
    <property type="term" value="F:dTDP-4-dehydrorhamnose 3,5-epimerase activity"/>
    <property type="evidence" value="ECO:0007669"/>
    <property type="project" value="UniProtKB-UniRule"/>
</dbReference>
<comment type="subunit">
    <text evidence="7">Homodimer.</text>
</comment>
<accession>A0A4V5NUD7</accession>
<feature type="active site" description="Proton acceptor" evidence="5">
    <location>
        <position position="62"/>
    </location>
</feature>
<evidence type="ECO:0000313" key="9">
    <source>
        <dbReference type="Proteomes" id="UP000307999"/>
    </source>
</evidence>
<dbReference type="SUPFAM" id="SSF51182">
    <property type="entry name" value="RmlC-like cupins"/>
    <property type="match status" value="1"/>
</dbReference>
<evidence type="ECO:0000256" key="7">
    <source>
        <dbReference type="RuleBase" id="RU364069"/>
    </source>
</evidence>
<dbReference type="AlphaFoldDB" id="A0A4V5NUD7"/>
<dbReference type="PANTHER" id="PTHR21047">
    <property type="entry name" value="DTDP-6-DEOXY-D-GLUCOSE-3,5 EPIMERASE"/>
    <property type="match status" value="1"/>
</dbReference>
<dbReference type="EC" id="5.1.3.13" evidence="3 7"/>
<organism evidence="8 9">
    <name type="scientific">Thalassotalea mangrovi</name>
    <dbReference type="NCBI Taxonomy" id="2572245"/>
    <lineage>
        <taxon>Bacteria</taxon>
        <taxon>Pseudomonadati</taxon>
        <taxon>Pseudomonadota</taxon>
        <taxon>Gammaproteobacteria</taxon>
        <taxon>Alteromonadales</taxon>
        <taxon>Colwelliaceae</taxon>
        <taxon>Thalassotalea</taxon>
    </lineage>
</organism>
<dbReference type="EMBL" id="SWDB01000027">
    <property type="protein sequence ID" value="TKB44651.1"/>
    <property type="molecule type" value="Genomic_DNA"/>
</dbReference>
<dbReference type="InterPro" id="IPR011051">
    <property type="entry name" value="RmlC_Cupin_sf"/>
</dbReference>
<dbReference type="GO" id="GO:0019305">
    <property type="term" value="P:dTDP-rhamnose biosynthetic process"/>
    <property type="evidence" value="ECO:0007669"/>
    <property type="project" value="UniProtKB-UniRule"/>
</dbReference>
<dbReference type="GO" id="GO:0005829">
    <property type="term" value="C:cytosol"/>
    <property type="evidence" value="ECO:0007669"/>
    <property type="project" value="TreeGrafter"/>
</dbReference>
<dbReference type="OrthoDB" id="9800680at2"/>
<evidence type="ECO:0000256" key="5">
    <source>
        <dbReference type="PIRSR" id="PIRSR600888-1"/>
    </source>
</evidence>
<comment type="catalytic activity">
    <reaction evidence="1 7">
        <text>dTDP-4-dehydro-6-deoxy-alpha-D-glucose = dTDP-4-dehydro-beta-L-rhamnose</text>
        <dbReference type="Rhea" id="RHEA:16969"/>
        <dbReference type="ChEBI" id="CHEBI:57649"/>
        <dbReference type="ChEBI" id="CHEBI:62830"/>
        <dbReference type="EC" id="5.1.3.13"/>
    </reaction>
</comment>
<evidence type="ECO:0000256" key="6">
    <source>
        <dbReference type="PIRSR" id="PIRSR600888-3"/>
    </source>
</evidence>
<evidence type="ECO:0000256" key="2">
    <source>
        <dbReference type="ARBA" id="ARBA00001997"/>
    </source>
</evidence>
<comment type="caution">
    <text evidence="8">The sequence shown here is derived from an EMBL/GenBank/DDBJ whole genome shotgun (WGS) entry which is preliminary data.</text>
</comment>
<dbReference type="NCBIfam" id="TIGR01221">
    <property type="entry name" value="rmlC"/>
    <property type="match status" value="1"/>
</dbReference>
<gene>
    <name evidence="8" type="primary">rfbC</name>
    <name evidence="8" type="ORF">E8M12_10965</name>
</gene>